<evidence type="ECO:0000313" key="8">
    <source>
        <dbReference type="EMBL" id="KAJ1350840.1"/>
    </source>
</evidence>
<dbReference type="SMART" id="SM00055">
    <property type="entry name" value="FCH"/>
    <property type="match status" value="1"/>
</dbReference>
<dbReference type="GO" id="GO:0005543">
    <property type="term" value="F:phospholipid binding"/>
    <property type="evidence" value="ECO:0007669"/>
    <property type="project" value="TreeGrafter"/>
</dbReference>
<dbReference type="Pfam" id="PF14604">
    <property type="entry name" value="SH3_9"/>
    <property type="match status" value="1"/>
</dbReference>
<dbReference type="InterPro" id="IPR027267">
    <property type="entry name" value="AH/BAR_dom_sf"/>
</dbReference>
<name>A0AAD5M471_PARTN</name>
<organism evidence="8 9">
    <name type="scientific">Parelaphostrongylus tenuis</name>
    <name type="common">Meningeal worm</name>
    <dbReference type="NCBI Taxonomy" id="148309"/>
    <lineage>
        <taxon>Eukaryota</taxon>
        <taxon>Metazoa</taxon>
        <taxon>Ecdysozoa</taxon>
        <taxon>Nematoda</taxon>
        <taxon>Chromadorea</taxon>
        <taxon>Rhabditida</taxon>
        <taxon>Rhabditina</taxon>
        <taxon>Rhabditomorpha</taxon>
        <taxon>Strongyloidea</taxon>
        <taxon>Metastrongylidae</taxon>
        <taxon>Parelaphostrongylus</taxon>
    </lineage>
</organism>
<dbReference type="FunFam" id="1.20.1270.60:FF:000009">
    <property type="entry name" value="Protein kinase C and casein kinase substrate in neurons 2"/>
    <property type="match status" value="1"/>
</dbReference>
<dbReference type="Pfam" id="PF00611">
    <property type="entry name" value="FCH"/>
    <property type="match status" value="1"/>
</dbReference>
<dbReference type="InterPro" id="IPR001060">
    <property type="entry name" value="FCH_dom"/>
</dbReference>
<dbReference type="GO" id="GO:0005886">
    <property type="term" value="C:plasma membrane"/>
    <property type="evidence" value="ECO:0007669"/>
    <property type="project" value="TreeGrafter"/>
</dbReference>
<feature type="compositionally biased region" description="Polar residues" evidence="5">
    <location>
        <begin position="348"/>
        <end position="364"/>
    </location>
</feature>
<dbReference type="PROSITE" id="PS50002">
    <property type="entry name" value="SH3"/>
    <property type="match status" value="1"/>
</dbReference>
<evidence type="ECO:0000256" key="2">
    <source>
        <dbReference type="ARBA" id="ARBA00022443"/>
    </source>
</evidence>
<dbReference type="AlphaFoldDB" id="A0AAD5M471"/>
<accession>A0AAD5M471</accession>
<evidence type="ECO:0000256" key="4">
    <source>
        <dbReference type="PROSITE-ProRule" id="PRU01077"/>
    </source>
</evidence>
<keyword evidence="2 3" id="KW-0728">SH3 domain</keyword>
<dbReference type="InterPro" id="IPR001452">
    <property type="entry name" value="SH3_domain"/>
</dbReference>
<dbReference type="Proteomes" id="UP001196413">
    <property type="component" value="Unassembled WGS sequence"/>
</dbReference>
<feature type="domain" description="F-BAR" evidence="7">
    <location>
        <begin position="10"/>
        <end position="284"/>
    </location>
</feature>
<feature type="compositionally biased region" description="Basic and acidic residues" evidence="5">
    <location>
        <begin position="382"/>
        <end position="391"/>
    </location>
</feature>
<evidence type="ECO:0000313" key="9">
    <source>
        <dbReference type="Proteomes" id="UP001196413"/>
    </source>
</evidence>
<dbReference type="GO" id="GO:0007010">
    <property type="term" value="P:cytoskeleton organization"/>
    <property type="evidence" value="ECO:0007669"/>
    <property type="project" value="TreeGrafter"/>
</dbReference>
<keyword evidence="9" id="KW-1185">Reference proteome</keyword>
<dbReference type="PROSITE" id="PS51741">
    <property type="entry name" value="F_BAR"/>
    <property type="match status" value="1"/>
</dbReference>
<evidence type="ECO:0000256" key="5">
    <source>
        <dbReference type="SAM" id="MobiDB-lite"/>
    </source>
</evidence>
<dbReference type="GO" id="GO:0030100">
    <property type="term" value="P:regulation of endocytosis"/>
    <property type="evidence" value="ECO:0007669"/>
    <property type="project" value="TreeGrafter"/>
</dbReference>
<dbReference type="PANTHER" id="PTHR23065:SF11">
    <property type="entry name" value="SYNDAPIN, ISOFORM C"/>
    <property type="match status" value="1"/>
</dbReference>
<protein>
    <submittedName>
        <fullName evidence="8">Uncharacterized protein</fullName>
    </submittedName>
</protein>
<evidence type="ECO:0000256" key="1">
    <source>
        <dbReference type="ARBA" id="ARBA00004184"/>
    </source>
</evidence>
<dbReference type="InterPro" id="IPR031160">
    <property type="entry name" value="F_BAR_dom"/>
</dbReference>
<dbReference type="GO" id="GO:0097320">
    <property type="term" value="P:plasma membrane tubulation"/>
    <property type="evidence" value="ECO:0007669"/>
    <property type="project" value="TreeGrafter"/>
</dbReference>
<sequence>MVCRPASKCMAADVLAPGFWEIGAYKNNVRRIKDGIDELDDFMKMARERADIEAKYGKTMQQFADKWRAHVERALTSGSIKRAWLQILEEADSMSVQHNRVRERLTDEVLKTLALYRKENYHPSAFRAPKEIREAEEGFERAQRKWKKLYEKVELSKKTYYNACRQEKSALVNLSNSQADLSLSQDGAQKLRDRLEKCREDVRKCKSVYEKNLSEITQYRAPYVEDMTFEFEKCQAMELKRSKFLVEMMSATQQVLVDLARNNKFAQLHTNLENVLRSCDESALTTDLQTWSSINGKDARTNWPVFEDYTESLRTIASKSGSTSSNTVILTKRITKTDDMPGPATVSAPPSDSGKNSDTDTNTFDSRKNAIHKLKPQFGQRNVDKQWENRDSPPLSATTPDSAKYGDFEELHAKSIATVLYDYNPLENDEISLQKGETIEVLSDADSLGWCTGRKNGEVGLFPASYVQVE</sequence>
<dbReference type="EMBL" id="JAHQIW010000952">
    <property type="protein sequence ID" value="KAJ1350840.1"/>
    <property type="molecule type" value="Genomic_DNA"/>
</dbReference>
<evidence type="ECO:0000259" key="7">
    <source>
        <dbReference type="PROSITE" id="PS51741"/>
    </source>
</evidence>
<feature type="domain" description="SH3" evidence="6">
    <location>
        <begin position="412"/>
        <end position="470"/>
    </location>
</feature>
<comment type="caution">
    <text evidence="8">The sequence shown here is derived from an EMBL/GenBank/DDBJ whole genome shotgun (WGS) entry which is preliminary data.</text>
</comment>
<dbReference type="PRINTS" id="PR00452">
    <property type="entry name" value="SH3DOMAIN"/>
</dbReference>
<keyword evidence="4" id="KW-0175">Coiled coil</keyword>
<evidence type="ECO:0000256" key="3">
    <source>
        <dbReference type="PROSITE-ProRule" id="PRU00192"/>
    </source>
</evidence>
<dbReference type="SUPFAM" id="SSF50044">
    <property type="entry name" value="SH3-domain"/>
    <property type="match status" value="1"/>
</dbReference>
<dbReference type="SUPFAM" id="SSF103657">
    <property type="entry name" value="BAR/IMD domain-like"/>
    <property type="match status" value="1"/>
</dbReference>
<dbReference type="InterPro" id="IPR036028">
    <property type="entry name" value="SH3-like_dom_sf"/>
</dbReference>
<dbReference type="SMART" id="SM00326">
    <property type="entry name" value="SH3"/>
    <property type="match status" value="1"/>
</dbReference>
<evidence type="ECO:0000259" key="6">
    <source>
        <dbReference type="PROSITE" id="PS50002"/>
    </source>
</evidence>
<gene>
    <name evidence="8" type="ORF">KIN20_006735</name>
</gene>
<feature type="region of interest" description="Disordered" evidence="5">
    <location>
        <begin position="333"/>
        <end position="403"/>
    </location>
</feature>
<dbReference type="Gene3D" id="1.20.1270.60">
    <property type="entry name" value="Arfaptin homology (AH) domain/BAR domain"/>
    <property type="match status" value="1"/>
</dbReference>
<proteinExistence type="predicted"/>
<dbReference type="Gene3D" id="2.30.30.40">
    <property type="entry name" value="SH3 Domains"/>
    <property type="match status" value="1"/>
</dbReference>
<comment type="subcellular location">
    <subcellularLocation>
        <location evidence="1">Endomembrane system</location>
        <topology evidence="1">Peripheral membrane protein</topology>
    </subcellularLocation>
</comment>
<dbReference type="PANTHER" id="PTHR23065">
    <property type="entry name" value="PROLINE-SERINE-THREONINE PHOSPHATASE INTERACTING PROTEIN 1"/>
    <property type="match status" value="1"/>
</dbReference>
<dbReference type="GO" id="GO:0005768">
    <property type="term" value="C:endosome"/>
    <property type="evidence" value="ECO:0007669"/>
    <property type="project" value="TreeGrafter"/>
</dbReference>
<reference evidence="8" key="1">
    <citation type="submission" date="2021-06" db="EMBL/GenBank/DDBJ databases">
        <title>Parelaphostrongylus tenuis whole genome reference sequence.</title>
        <authorList>
            <person name="Garwood T.J."/>
            <person name="Larsen P.A."/>
            <person name="Fountain-Jones N.M."/>
            <person name="Garbe J.R."/>
            <person name="Macchietto M.G."/>
            <person name="Kania S.A."/>
            <person name="Gerhold R.W."/>
            <person name="Richards J.E."/>
            <person name="Wolf T.M."/>
        </authorList>
    </citation>
    <scope>NUCLEOTIDE SEQUENCE</scope>
    <source>
        <strain evidence="8">MNPRO001-30</strain>
        <tissue evidence="8">Meninges</tissue>
    </source>
</reference>